<dbReference type="EMBL" id="OV121136">
    <property type="protein sequence ID" value="CAH0556557.1"/>
    <property type="molecule type" value="Genomic_DNA"/>
</dbReference>
<name>A0A9P0FHD8_BRAAE</name>
<sequence length="145" mass="16414">MSTTRTKYSYLRNLDDCTKLSSKDYLCNGVTIQDTSDKPMCEVKLRTHFVDKIPQDCSTKTVKAHLELWHPLSENSWLFVLSSPVSVSIGCDSKNSLPTEVEVKNIGVLTLQAKCRCYSPTMTLITTANLTRNYSNFVPYCTYKP</sequence>
<reference evidence="1" key="1">
    <citation type="submission" date="2021-12" db="EMBL/GenBank/DDBJ databases">
        <authorList>
            <person name="King R."/>
        </authorList>
    </citation>
    <scope>NUCLEOTIDE SEQUENCE</scope>
</reference>
<gene>
    <name evidence="1" type="ORF">MELIAE_LOCUS7471</name>
</gene>
<evidence type="ECO:0000313" key="2">
    <source>
        <dbReference type="Proteomes" id="UP001154078"/>
    </source>
</evidence>
<accession>A0A9P0FHD8</accession>
<proteinExistence type="predicted"/>
<dbReference type="Pfam" id="PF12259">
    <property type="entry name" value="Baculo_F"/>
    <property type="match status" value="1"/>
</dbReference>
<keyword evidence="2" id="KW-1185">Reference proteome</keyword>
<protein>
    <submittedName>
        <fullName evidence="1">Uncharacterized protein</fullName>
    </submittedName>
</protein>
<dbReference type="OrthoDB" id="6628329at2759"/>
<evidence type="ECO:0000313" key="1">
    <source>
        <dbReference type="EMBL" id="CAH0556557.1"/>
    </source>
</evidence>
<dbReference type="InterPro" id="IPR022048">
    <property type="entry name" value="Envelope_fusion-like"/>
</dbReference>
<dbReference type="AlphaFoldDB" id="A0A9P0FHD8"/>
<dbReference type="Proteomes" id="UP001154078">
    <property type="component" value="Chromosome 5"/>
</dbReference>
<organism evidence="1 2">
    <name type="scientific">Brassicogethes aeneus</name>
    <name type="common">Rape pollen beetle</name>
    <name type="synonym">Meligethes aeneus</name>
    <dbReference type="NCBI Taxonomy" id="1431903"/>
    <lineage>
        <taxon>Eukaryota</taxon>
        <taxon>Metazoa</taxon>
        <taxon>Ecdysozoa</taxon>
        <taxon>Arthropoda</taxon>
        <taxon>Hexapoda</taxon>
        <taxon>Insecta</taxon>
        <taxon>Pterygota</taxon>
        <taxon>Neoptera</taxon>
        <taxon>Endopterygota</taxon>
        <taxon>Coleoptera</taxon>
        <taxon>Polyphaga</taxon>
        <taxon>Cucujiformia</taxon>
        <taxon>Nitidulidae</taxon>
        <taxon>Meligethinae</taxon>
        <taxon>Brassicogethes</taxon>
    </lineage>
</organism>